<proteinExistence type="predicted"/>
<protein>
    <recommendedName>
        <fullName evidence="3">Phorbol-ester/DAG-type domain-containing protein</fullName>
    </recommendedName>
</protein>
<dbReference type="Proteomes" id="UP001516400">
    <property type="component" value="Unassembled WGS sequence"/>
</dbReference>
<dbReference type="EMBL" id="JABFTP020000001">
    <property type="protein sequence ID" value="KAL3265746.1"/>
    <property type="molecule type" value="Genomic_DNA"/>
</dbReference>
<sequence>MSSQELKCRSCKKKVVSPVMCMNCNITFHPSCAVQAGYSKDAGIVCCRQEVGTVTRMSASSLSSSDIDAIITQLSDVLQVQFGKFKREMRNEYFEQIATLTWKVTELALQHEVYVKDIAEMKMAVDTSRPENIDLRGKIDNNVGGCHSAQELTIEFHGVEISCFLMWRNLELGVEEEYATVLTVLRLDKKSSKPRPMKVITACSEVVLEVLKRNKRMVKPYRMYNDRTVLQREHLTKLRNEVTEKEAKCEIVVIRHINGQPRIVQSKN</sequence>
<reference evidence="1 2" key="1">
    <citation type="journal article" date="2021" name="BMC Biol.">
        <title>Horizontally acquired antibacterial genes associated with adaptive radiation of ladybird beetles.</title>
        <authorList>
            <person name="Li H.S."/>
            <person name="Tang X.F."/>
            <person name="Huang Y.H."/>
            <person name="Xu Z.Y."/>
            <person name="Chen M.L."/>
            <person name="Du X.Y."/>
            <person name="Qiu B.Y."/>
            <person name="Chen P.T."/>
            <person name="Zhang W."/>
            <person name="Slipinski A."/>
            <person name="Escalona H.E."/>
            <person name="Waterhouse R.M."/>
            <person name="Zwick A."/>
            <person name="Pang H."/>
        </authorList>
    </citation>
    <scope>NUCLEOTIDE SEQUENCE [LARGE SCALE GENOMIC DNA]</scope>
    <source>
        <strain evidence="1">SYSU2018</strain>
    </source>
</reference>
<keyword evidence="2" id="KW-1185">Reference proteome</keyword>
<accession>A0ABD2MH90</accession>
<evidence type="ECO:0000313" key="2">
    <source>
        <dbReference type="Proteomes" id="UP001516400"/>
    </source>
</evidence>
<dbReference type="AlphaFoldDB" id="A0ABD2MH90"/>
<organism evidence="1 2">
    <name type="scientific">Cryptolaemus montrouzieri</name>
    <dbReference type="NCBI Taxonomy" id="559131"/>
    <lineage>
        <taxon>Eukaryota</taxon>
        <taxon>Metazoa</taxon>
        <taxon>Ecdysozoa</taxon>
        <taxon>Arthropoda</taxon>
        <taxon>Hexapoda</taxon>
        <taxon>Insecta</taxon>
        <taxon>Pterygota</taxon>
        <taxon>Neoptera</taxon>
        <taxon>Endopterygota</taxon>
        <taxon>Coleoptera</taxon>
        <taxon>Polyphaga</taxon>
        <taxon>Cucujiformia</taxon>
        <taxon>Coccinelloidea</taxon>
        <taxon>Coccinellidae</taxon>
        <taxon>Scymninae</taxon>
        <taxon>Scymnini</taxon>
        <taxon>Cryptolaemus</taxon>
    </lineage>
</organism>
<name>A0ABD2MH90_9CUCU</name>
<evidence type="ECO:0008006" key="3">
    <source>
        <dbReference type="Google" id="ProtNLM"/>
    </source>
</evidence>
<evidence type="ECO:0000313" key="1">
    <source>
        <dbReference type="EMBL" id="KAL3265746.1"/>
    </source>
</evidence>
<gene>
    <name evidence="1" type="ORF">HHI36_009947</name>
</gene>
<comment type="caution">
    <text evidence="1">The sequence shown here is derived from an EMBL/GenBank/DDBJ whole genome shotgun (WGS) entry which is preliminary data.</text>
</comment>